<protein>
    <submittedName>
        <fullName evidence="1">Uncharacterized protein</fullName>
    </submittedName>
</protein>
<accession>A0ABQ8I157</accession>
<reference evidence="1 2" key="1">
    <citation type="submission" date="2021-02" db="EMBL/GenBank/DDBJ databases">
        <title>Plant Genome Project.</title>
        <authorList>
            <person name="Zhang R.-G."/>
        </authorList>
    </citation>
    <scope>NUCLEOTIDE SEQUENCE [LARGE SCALE GENOMIC DNA]</scope>
    <source>
        <tissue evidence="1">Leaves</tissue>
    </source>
</reference>
<keyword evidence="2" id="KW-1185">Reference proteome</keyword>
<comment type="caution">
    <text evidence="1">The sequence shown here is derived from an EMBL/GenBank/DDBJ whole genome shotgun (WGS) entry which is preliminary data.</text>
</comment>
<sequence length="178" mass="19615">MKVGLLLFSNSLHQIFSFNRDSDDLYIQTAWNGKCTRDAVRASIRNMTYRQVRDLSAKILDYSQHHSSHFCGHTHIRSTNSESNRADSRDIKSGGDILDMDDPTTLCFGNQCLDFEILTGAEQDHGNGRDIGCSVGVARVFLLVADAEAGLGSGWCNSGTKCVVVDDRLPLASAVMIW</sequence>
<evidence type="ECO:0000313" key="2">
    <source>
        <dbReference type="Proteomes" id="UP000827721"/>
    </source>
</evidence>
<proteinExistence type="predicted"/>
<dbReference type="EMBL" id="JAFEMO010000005">
    <property type="protein sequence ID" value="KAH7570337.1"/>
    <property type="molecule type" value="Genomic_DNA"/>
</dbReference>
<organism evidence="1 2">
    <name type="scientific">Xanthoceras sorbifolium</name>
    <dbReference type="NCBI Taxonomy" id="99658"/>
    <lineage>
        <taxon>Eukaryota</taxon>
        <taxon>Viridiplantae</taxon>
        <taxon>Streptophyta</taxon>
        <taxon>Embryophyta</taxon>
        <taxon>Tracheophyta</taxon>
        <taxon>Spermatophyta</taxon>
        <taxon>Magnoliopsida</taxon>
        <taxon>eudicotyledons</taxon>
        <taxon>Gunneridae</taxon>
        <taxon>Pentapetalae</taxon>
        <taxon>rosids</taxon>
        <taxon>malvids</taxon>
        <taxon>Sapindales</taxon>
        <taxon>Sapindaceae</taxon>
        <taxon>Xanthoceroideae</taxon>
        <taxon>Xanthoceras</taxon>
    </lineage>
</organism>
<name>A0ABQ8I157_9ROSI</name>
<gene>
    <name evidence="1" type="ORF">JRO89_XS05G0089800</name>
</gene>
<evidence type="ECO:0000313" key="1">
    <source>
        <dbReference type="EMBL" id="KAH7570337.1"/>
    </source>
</evidence>
<dbReference type="Proteomes" id="UP000827721">
    <property type="component" value="Unassembled WGS sequence"/>
</dbReference>